<dbReference type="InterPro" id="IPR000210">
    <property type="entry name" value="BTB/POZ_dom"/>
</dbReference>
<dbReference type="Proteomes" id="UP000095300">
    <property type="component" value="Unassembled WGS sequence"/>
</dbReference>
<dbReference type="SUPFAM" id="SSF54695">
    <property type="entry name" value="POZ domain"/>
    <property type="match status" value="2"/>
</dbReference>
<feature type="domain" description="BTB" evidence="6">
    <location>
        <begin position="566"/>
        <end position="631"/>
    </location>
</feature>
<proteinExistence type="predicted"/>
<dbReference type="VEuPathDB" id="VectorBase:SCAU007517"/>
<dbReference type="SMART" id="SM00225">
    <property type="entry name" value="BTB"/>
    <property type="match status" value="2"/>
</dbReference>
<feature type="repeat" description="ANK" evidence="2">
    <location>
        <begin position="56"/>
        <end position="88"/>
    </location>
</feature>
<sequence length="1231" mass="140637">MFNPKNYEYDCTSKCRLRSHGNAITSALTKRSMNDEKLSAYLAKTCCNFADIVDDLGRSAVHMSASVDRYDILEWLLNQGAIISGRDFESGSTPLHRAIFYGCIDCAVLLLRYGASLDILDEDTRSPLQQVCRLGDFPKRHSVPPNNELLVWGSNKNYNLGVNNDQGTDHVPQMLDFFRKEQISIQTVALGAYHSLFLDKKSHLYTVGHGKGGRLGIGNENTLSTPKRVKITLKNAGEEITCISVSRKHSLVLTNRSLVFSCGLNEDHQLGVRDAGGKLLNFKEVVSLRDQGAEGLQKVIARDMHSLAYSEKCIFVWGTNSGQMGFDANTKNVTVPKMMKLPPKSNIQFVEANNGATVVVTKDNNIILFHNYKMKVIKAPNYESLKSIAVVEGENSKSDKGSASALKLLVLTQTNVVFLWYQLTQNFYRCSFSPIRLKQIDKIFYRGNQMLILSQGDVYRGKCQQVPLPQYYNNSETSSQSKDLGNIWSRSDYRSSEMAKDFMIRIDLQHILQIDRAVDIFCDDDFASFACLQESSMKYFKLPALNPEEYTFKKLYHDVSEYDAIHDIVFHVDSEKFPAHKFLIHARASGLKELISSYQDKDIYLNMQLLTGKMFEIMLKFIYSNYLPNEQDLEDIQRSLHTDAPSDLDEVCQIFLNFVEQFHINNLANYLKYYLQQRPFYLPHIVDKSKYRFNRLKLTDFPNLYDIRIICENNIELPAHKCVLVARLEYFEMMFTHTWAEQTTINLTTVPYEYMLAIVEFLYSLDVEHFRKQQHRETFLYNMIVFCDQFFIERLRKVCENLLLDKISVRKCGDMLEFATMYNCEIMKKGCLDFICQNLARVLLQKSLYNCEPEAIKCINNHYRGVFKDVFDYRMITPNSEAVDDECLLSFVDDFQVDLFYRMDEEEQLKYKSLNKSKSKVDGKTKHSSTRQYEREAITSMMETMNITENKEKEKNAEKSQAVKDAEAAAQKLQSEAKSWMKVVDKKDQKKKLAPAETAIKTNEILKQETSTTSNAFTTLNKTGDIMPSSPIKASTPEKDFDNTPSTPGSAAKAVYNFNLADLATSPREKLSQKQRKRLSSESSNMTSWRAPATNNETKAIAVPQNAWGVVPAAGLQSPTNLALDFDAPTGSSQDPTSFANMMRSNNTKAASATSPSTSNNSFTQILAEEKRQKEYYERVRNKSLALTQIEEQAIAELKEFYNVENVVDEIITIQRKPVANTINFAIWQRN</sequence>
<dbReference type="PROSITE" id="PS50097">
    <property type="entry name" value="BTB"/>
    <property type="match status" value="2"/>
</dbReference>
<dbReference type="Pfam" id="PF00415">
    <property type="entry name" value="RCC1"/>
    <property type="match status" value="2"/>
</dbReference>
<dbReference type="InterPro" id="IPR051625">
    <property type="entry name" value="Signaling_Regulatory_Domain"/>
</dbReference>
<gene>
    <name evidence="7" type="primary">106082654</name>
</gene>
<dbReference type="PROSITE" id="PS50297">
    <property type="entry name" value="ANK_REP_REGION"/>
    <property type="match status" value="2"/>
</dbReference>
<evidence type="ECO:0000256" key="2">
    <source>
        <dbReference type="PROSITE-ProRule" id="PRU00023"/>
    </source>
</evidence>
<dbReference type="AlphaFoldDB" id="A0A1I8PF00"/>
<dbReference type="Pfam" id="PF12796">
    <property type="entry name" value="Ank_2"/>
    <property type="match status" value="1"/>
</dbReference>
<feature type="region of interest" description="Disordered" evidence="5">
    <location>
        <begin position="1066"/>
        <end position="1096"/>
    </location>
</feature>
<protein>
    <recommendedName>
        <fullName evidence="6">BTB domain-containing protein</fullName>
    </recommendedName>
</protein>
<dbReference type="OrthoDB" id="1893551at2759"/>
<dbReference type="PANTHER" id="PTHR22872:SF2">
    <property type="entry name" value="INHIBITOR OF BRUTON TYROSINE KINASE"/>
    <property type="match status" value="1"/>
</dbReference>
<feature type="compositionally biased region" description="Polar residues" evidence="5">
    <location>
        <begin position="1081"/>
        <end position="1096"/>
    </location>
</feature>
<dbReference type="PANTHER" id="PTHR22872">
    <property type="entry name" value="BTK-BINDING PROTEIN-RELATED"/>
    <property type="match status" value="1"/>
</dbReference>
<dbReference type="Gene3D" id="2.130.10.30">
    <property type="entry name" value="Regulator of chromosome condensation 1/beta-lactamase-inhibitor protein II"/>
    <property type="match status" value="1"/>
</dbReference>
<feature type="repeat" description="RCC1" evidence="3">
    <location>
        <begin position="312"/>
        <end position="363"/>
    </location>
</feature>
<reference evidence="7" key="2">
    <citation type="submission" date="2020-05" db="UniProtKB">
        <authorList>
            <consortium name="EnsemblMetazoa"/>
        </authorList>
    </citation>
    <scope>IDENTIFICATION</scope>
    <source>
        <strain evidence="7">USDA</strain>
    </source>
</reference>
<dbReference type="SUPFAM" id="SSF48403">
    <property type="entry name" value="Ankyrin repeat"/>
    <property type="match status" value="1"/>
</dbReference>
<dbReference type="EnsemblMetazoa" id="SCAU007517-RA">
    <property type="protein sequence ID" value="SCAU007517-PA"/>
    <property type="gene ID" value="SCAU007517"/>
</dbReference>
<dbReference type="Gene3D" id="3.30.710.10">
    <property type="entry name" value="Potassium Channel Kv1.1, Chain A"/>
    <property type="match status" value="2"/>
</dbReference>
<feature type="repeat" description="RCC1" evidence="3">
    <location>
        <begin position="147"/>
        <end position="201"/>
    </location>
</feature>
<feature type="region of interest" description="Disordered" evidence="5">
    <location>
        <begin position="1016"/>
        <end position="1048"/>
    </location>
</feature>
<dbReference type="EnsemblMetazoa" id="SCAU007517-RC">
    <property type="protein sequence ID" value="SCAU007517-PC"/>
    <property type="gene ID" value="SCAU007517"/>
</dbReference>
<dbReference type="Gene3D" id="1.25.40.20">
    <property type="entry name" value="Ankyrin repeat-containing domain"/>
    <property type="match status" value="1"/>
</dbReference>
<evidence type="ECO:0000256" key="5">
    <source>
        <dbReference type="SAM" id="MobiDB-lite"/>
    </source>
</evidence>
<feature type="repeat" description="ANK" evidence="2">
    <location>
        <begin position="90"/>
        <end position="122"/>
    </location>
</feature>
<dbReference type="InterPro" id="IPR002110">
    <property type="entry name" value="Ankyrin_rpt"/>
</dbReference>
<dbReference type="InterPro" id="IPR000408">
    <property type="entry name" value="Reg_chr_condens"/>
</dbReference>
<keyword evidence="8" id="KW-1185">Reference proteome</keyword>
<evidence type="ECO:0000256" key="1">
    <source>
        <dbReference type="ARBA" id="ARBA00022737"/>
    </source>
</evidence>
<dbReference type="PROSITE" id="PS50088">
    <property type="entry name" value="ANK_REPEAT"/>
    <property type="match status" value="2"/>
</dbReference>
<reference evidence="8" key="1">
    <citation type="submission" date="2015-05" db="EMBL/GenBank/DDBJ databases">
        <authorList>
            <person name="Wilson R.K."/>
            <person name="Warren W.C."/>
            <person name="Olafson P."/>
        </authorList>
    </citation>
    <scope>NUCLEOTIDE SEQUENCE [LARGE SCALE GENOMIC DNA]</scope>
    <source>
        <strain evidence="8">USDA</strain>
    </source>
</reference>
<dbReference type="InterPro" id="IPR036770">
    <property type="entry name" value="Ankyrin_rpt-contain_sf"/>
</dbReference>
<evidence type="ECO:0000313" key="7">
    <source>
        <dbReference type="EnsemblMetazoa" id="SCAU007517-PB"/>
    </source>
</evidence>
<evidence type="ECO:0000256" key="3">
    <source>
        <dbReference type="PROSITE-ProRule" id="PRU00235"/>
    </source>
</evidence>
<dbReference type="KEGG" id="scac:106082654"/>
<organism evidence="7 8">
    <name type="scientific">Stomoxys calcitrans</name>
    <name type="common">Stable fly</name>
    <name type="synonym">Conops calcitrans</name>
    <dbReference type="NCBI Taxonomy" id="35570"/>
    <lineage>
        <taxon>Eukaryota</taxon>
        <taxon>Metazoa</taxon>
        <taxon>Ecdysozoa</taxon>
        <taxon>Arthropoda</taxon>
        <taxon>Hexapoda</taxon>
        <taxon>Insecta</taxon>
        <taxon>Pterygota</taxon>
        <taxon>Neoptera</taxon>
        <taxon>Endopterygota</taxon>
        <taxon>Diptera</taxon>
        <taxon>Brachycera</taxon>
        <taxon>Muscomorpha</taxon>
        <taxon>Muscoidea</taxon>
        <taxon>Muscidae</taxon>
        <taxon>Stomoxys</taxon>
    </lineage>
</organism>
<dbReference type="EnsemblMetazoa" id="SCAU007517-RB">
    <property type="protein sequence ID" value="SCAU007517-PB"/>
    <property type="gene ID" value="SCAU007517"/>
</dbReference>
<name>A0A1I8PF00_STOCA</name>
<evidence type="ECO:0000256" key="4">
    <source>
        <dbReference type="SAM" id="Coils"/>
    </source>
</evidence>
<dbReference type="InterPro" id="IPR011333">
    <property type="entry name" value="SKP1/BTB/POZ_sf"/>
</dbReference>
<dbReference type="STRING" id="35570.A0A1I8PF00"/>
<evidence type="ECO:0000313" key="8">
    <source>
        <dbReference type="Proteomes" id="UP000095300"/>
    </source>
</evidence>
<accession>A0A1I8PF00</accession>
<dbReference type="PROSITE" id="PS50012">
    <property type="entry name" value="RCC1_3"/>
    <property type="match status" value="3"/>
</dbReference>
<dbReference type="SUPFAM" id="SSF50985">
    <property type="entry name" value="RCC1/BLIP-II"/>
    <property type="match status" value="1"/>
</dbReference>
<feature type="domain" description="BTB" evidence="6">
    <location>
        <begin position="705"/>
        <end position="771"/>
    </location>
</feature>
<evidence type="ECO:0000259" key="6">
    <source>
        <dbReference type="PROSITE" id="PS50097"/>
    </source>
</evidence>
<keyword evidence="2" id="KW-0040">ANK repeat</keyword>
<feature type="coiled-coil region" evidence="4">
    <location>
        <begin position="956"/>
        <end position="983"/>
    </location>
</feature>
<dbReference type="Pfam" id="PF00651">
    <property type="entry name" value="BTB"/>
    <property type="match status" value="2"/>
</dbReference>
<feature type="repeat" description="RCC1" evidence="3">
    <location>
        <begin position="202"/>
        <end position="256"/>
    </location>
</feature>
<keyword evidence="1" id="KW-0677">Repeat</keyword>
<dbReference type="SMART" id="SM00248">
    <property type="entry name" value="ANK"/>
    <property type="match status" value="2"/>
</dbReference>
<keyword evidence="4" id="KW-0175">Coiled coil</keyword>
<dbReference type="InterPro" id="IPR009091">
    <property type="entry name" value="RCC1/BLIP-II"/>
</dbReference>